<gene>
    <name evidence="1" type="ORF">BJZ21_002822</name>
</gene>
<name>A0A7Y9E7P7_9ACTN</name>
<reference evidence="1 2" key="1">
    <citation type="submission" date="2020-07" db="EMBL/GenBank/DDBJ databases">
        <title>Sequencing the genomes of 1000 actinobacteria strains.</title>
        <authorList>
            <person name="Klenk H.-P."/>
        </authorList>
    </citation>
    <scope>NUCLEOTIDE SEQUENCE [LARGE SCALE GENOMIC DNA]</scope>
    <source>
        <strain evidence="1 2">DSM 21350</strain>
    </source>
</reference>
<dbReference type="Pfam" id="PF13459">
    <property type="entry name" value="Fer4_15"/>
    <property type="match status" value="1"/>
</dbReference>
<organism evidence="1 2">
    <name type="scientific">Nocardioides panaciterrulae</name>
    <dbReference type="NCBI Taxonomy" id="661492"/>
    <lineage>
        <taxon>Bacteria</taxon>
        <taxon>Bacillati</taxon>
        <taxon>Actinomycetota</taxon>
        <taxon>Actinomycetes</taxon>
        <taxon>Propionibacteriales</taxon>
        <taxon>Nocardioidaceae</taxon>
        <taxon>Nocardioides</taxon>
    </lineage>
</organism>
<dbReference type="EMBL" id="JACCBG010000001">
    <property type="protein sequence ID" value="NYD42739.1"/>
    <property type="molecule type" value="Genomic_DNA"/>
</dbReference>
<accession>A0A7Y9E7P7</accession>
<keyword evidence="2" id="KW-1185">Reference proteome</keyword>
<proteinExistence type="predicted"/>
<dbReference type="Gene3D" id="3.30.70.20">
    <property type="match status" value="1"/>
</dbReference>
<dbReference type="SUPFAM" id="SSF54862">
    <property type="entry name" value="4Fe-4S ferredoxins"/>
    <property type="match status" value="1"/>
</dbReference>
<dbReference type="AlphaFoldDB" id="A0A7Y9E7P7"/>
<dbReference type="RefSeq" id="WP_179664334.1">
    <property type="nucleotide sequence ID" value="NZ_JACCBG010000001.1"/>
</dbReference>
<dbReference type="Proteomes" id="UP000535511">
    <property type="component" value="Unassembled WGS sequence"/>
</dbReference>
<protein>
    <submittedName>
        <fullName evidence="1">Ferredoxin</fullName>
    </submittedName>
</protein>
<comment type="caution">
    <text evidence="1">The sequence shown here is derived from an EMBL/GenBank/DDBJ whole genome shotgun (WGS) entry which is preliminary data.</text>
</comment>
<evidence type="ECO:0000313" key="2">
    <source>
        <dbReference type="Proteomes" id="UP000535511"/>
    </source>
</evidence>
<sequence length="71" mass="7943">MATGIRLRVDPIACEGRRLCAEILPELITLDDWGFPIVSDDDVPVDLLDEAREAVRVCPKLALWLEGPRQT</sequence>
<evidence type="ECO:0000313" key="1">
    <source>
        <dbReference type="EMBL" id="NYD42739.1"/>
    </source>
</evidence>